<dbReference type="AlphaFoldDB" id="A0A1B4FXN6"/>
<organism evidence="3 4">
    <name type="scientific">Burkholderia mayonis</name>
    <dbReference type="NCBI Taxonomy" id="1385591"/>
    <lineage>
        <taxon>Bacteria</taxon>
        <taxon>Pseudomonadati</taxon>
        <taxon>Pseudomonadota</taxon>
        <taxon>Betaproteobacteria</taxon>
        <taxon>Burkholderiales</taxon>
        <taxon>Burkholderiaceae</taxon>
        <taxon>Burkholderia</taxon>
        <taxon>pseudomallei group</taxon>
    </lineage>
</organism>
<dbReference type="InterPro" id="IPR052909">
    <property type="entry name" value="Transposase_6_like"/>
</dbReference>
<gene>
    <name evidence="3" type="ORF">WS71_13290</name>
</gene>
<feature type="compositionally biased region" description="Low complexity" evidence="1">
    <location>
        <begin position="127"/>
        <end position="147"/>
    </location>
</feature>
<dbReference type="Proteomes" id="UP000067711">
    <property type="component" value="Chromosome 1"/>
</dbReference>
<dbReference type="PANTHER" id="PTHR46637">
    <property type="entry name" value="TIS1421-TRANSPOSASE PROTEIN A"/>
    <property type="match status" value="1"/>
</dbReference>
<evidence type="ECO:0000313" key="3">
    <source>
        <dbReference type="EMBL" id="AOJ08425.1"/>
    </source>
</evidence>
<feature type="domain" description="Insertion element IS402-like" evidence="2">
    <location>
        <begin position="7"/>
        <end position="85"/>
    </location>
</feature>
<proteinExistence type="predicted"/>
<name>A0A1B4FXN6_9BURK</name>
<dbReference type="EMBL" id="CP013389">
    <property type="protein sequence ID" value="AOJ08425.1"/>
    <property type="molecule type" value="Genomic_DNA"/>
</dbReference>
<dbReference type="PANTHER" id="PTHR46637:SF1">
    <property type="entry name" value="BLL5188 PROTEIN"/>
    <property type="match status" value="1"/>
</dbReference>
<sequence length="147" mass="16064">MGKPIIDDELWTLIEPLPPPPKPRREKNPGRLPVSNRAALTGILFVLKTGLRWRDLPAEMGCGSGVTCWRRLRDWQAAGVWDRLHGLLLAKLRAADQIDFSRAAVDSSSIRAVGAGQKLGQTVPIARDPVPSTTSSPTPTARRSPRS</sequence>
<evidence type="ECO:0000259" key="2">
    <source>
        <dbReference type="Pfam" id="PF13340"/>
    </source>
</evidence>
<evidence type="ECO:0000313" key="4">
    <source>
        <dbReference type="Proteomes" id="UP000067711"/>
    </source>
</evidence>
<reference evidence="3 4" key="1">
    <citation type="submission" date="2015-12" db="EMBL/GenBank/DDBJ databases">
        <title>Diversity of Burkholderia near neighbor genomes.</title>
        <authorList>
            <person name="Sahl J."/>
            <person name="Wagner D."/>
            <person name="Keim P."/>
        </authorList>
    </citation>
    <scope>NUCLEOTIDE SEQUENCE [LARGE SCALE GENOMIC DNA]</scope>
    <source>
        <strain evidence="3 4">BDU8</strain>
    </source>
</reference>
<protein>
    <submittedName>
        <fullName evidence="3">Transposase</fullName>
    </submittedName>
</protein>
<evidence type="ECO:0000256" key="1">
    <source>
        <dbReference type="SAM" id="MobiDB-lite"/>
    </source>
</evidence>
<dbReference type="InterPro" id="IPR025161">
    <property type="entry name" value="IS402-like_dom"/>
</dbReference>
<dbReference type="Pfam" id="PF13340">
    <property type="entry name" value="DUF4096"/>
    <property type="match status" value="1"/>
</dbReference>
<feature type="region of interest" description="Disordered" evidence="1">
    <location>
        <begin position="121"/>
        <end position="147"/>
    </location>
</feature>
<accession>A0A1B4FXN6</accession>